<feature type="chain" id="PRO_5037001044" evidence="1">
    <location>
        <begin position="21"/>
        <end position="100"/>
    </location>
</feature>
<accession>A0A937X990</accession>
<dbReference type="AlphaFoldDB" id="A0A937X990"/>
<evidence type="ECO:0000313" key="3">
    <source>
        <dbReference type="Proteomes" id="UP000748308"/>
    </source>
</evidence>
<proteinExistence type="predicted"/>
<dbReference type="Pfam" id="PF08309">
    <property type="entry name" value="LVIVD"/>
    <property type="match status" value="1"/>
</dbReference>
<organism evidence="2 3">
    <name type="scientific">Eiseniibacteriota bacterium</name>
    <dbReference type="NCBI Taxonomy" id="2212470"/>
    <lineage>
        <taxon>Bacteria</taxon>
        <taxon>Candidatus Eiseniibacteriota</taxon>
    </lineage>
</organism>
<feature type="signal peptide" evidence="1">
    <location>
        <begin position="1"/>
        <end position="20"/>
    </location>
</feature>
<dbReference type="InterPro" id="IPR013211">
    <property type="entry name" value="LVIVD"/>
</dbReference>
<gene>
    <name evidence="2" type="ORF">FJY75_00915</name>
</gene>
<name>A0A937X990_UNCEI</name>
<feature type="non-terminal residue" evidence="2">
    <location>
        <position position="100"/>
    </location>
</feature>
<dbReference type="Proteomes" id="UP000748308">
    <property type="component" value="Unassembled WGS sequence"/>
</dbReference>
<dbReference type="EMBL" id="VGIY01000009">
    <property type="protein sequence ID" value="MBM3316389.1"/>
    <property type="molecule type" value="Genomic_DNA"/>
</dbReference>
<sequence>MTHTRWLATLGMLVAGLALAGCGEQELYKPPVSPYRISGRVPLRSDAQDVAILGNYAYVAAGQSGLQVVDITDPDRPELILWLDTPKFANAIAVARTYDA</sequence>
<dbReference type="PROSITE" id="PS51257">
    <property type="entry name" value="PROKAR_LIPOPROTEIN"/>
    <property type="match status" value="1"/>
</dbReference>
<keyword evidence="1" id="KW-0732">Signal</keyword>
<evidence type="ECO:0000256" key="1">
    <source>
        <dbReference type="SAM" id="SignalP"/>
    </source>
</evidence>
<comment type="caution">
    <text evidence="2">The sequence shown here is derived from an EMBL/GenBank/DDBJ whole genome shotgun (WGS) entry which is preliminary data.</text>
</comment>
<reference evidence="2" key="1">
    <citation type="submission" date="2019-03" db="EMBL/GenBank/DDBJ databases">
        <title>Lake Tanganyika Metagenome-Assembled Genomes (MAGs).</title>
        <authorList>
            <person name="Tran P."/>
        </authorList>
    </citation>
    <scope>NUCLEOTIDE SEQUENCE</scope>
    <source>
        <strain evidence="2">M_DeepCast_400m_m2_100</strain>
    </source>
</reference>
<protein>
    <submittedName>
        <fullName evidence="2">Uncharacterized protein</fullName>
    </submittedName>
</protein>
<evidence type="ECO:0000313" key="2">
    <source>
        <dbReference type="EMBL" id="MBM3316389.1"/>
    </source>
</evidence>